<evidence type="ECO:0008006" key="10">
    <source>
        <dbReference type="Google" id="ProtNLM"/>
    </source>
</evidence>
<dbReference type="SMART" id="SM01332">
    <property type="entry name" value="Cyclin_C"/>
    <property type="match status" value="1"/>
</dbReference>
<dbReference type="InterPro" id="IPR036915">
    <property type="entry name" value="Cyclin-like_sf"/>
</dbReference>
<dbReference type="PIRSF" id="PIRSF001771">
    <property type="entry name" value="Cyclin_A_B_D_E"/>
    <property type="match status" value="1"/>
</dbReference>
<evidence type="ECO:0000256" key="4">
    <source>
        <dbReference type="RuleBase" id="RU000383"/>
    </source>
</evidence>
<dbReference type="GO" id="GO:0016538">
    <property type="term" value="F:cyclin-dependent protein serine/threonine kinase regulator activity"/>
    <property type="evidence" value="ECO:0007669"/>
    <property type="project" value="InterPro"/>
</dbReference>
<dbReference type="GO" id="GO:0044772">
    <property type="term" value="P:mitotic cell cycle phase transition"/>
    <property type="evidence" value="ECO:0007669"/>
    <property type="project" value="InterPro"/>
</dbReference>
<dbReference type="PROSITE" id="PS00292">
    <property type="entry name" value="CYCLINS"/>
    <property type="match status" value="1"/>
</dbReference>
<feature type="domain" description="Cyclin C-terminal" evidence="7">
    <location>
        <begin position="339"/>
        <end position="456"/>
    </location>
</feature>
<dbReference type="GO" id="GO:0005634">
    <property type="term" value="C:nucleus"/>
    <property type="evidence" value="ECO:0007669"/>
    <property type="project" value="UniProtKB-ARBA"/>
</dbReference>
<dbReference type="InterPro" id="IPR006671">
    <property type="entry name" value="Cyclin_N"/>
</dbReference>
<keyword evidence="9" id="KW-1185">Reference proteome</keyword>
<dbReference type="Proteomes" id="UP000494165">
    <property type="component" value="Unassembled WGS sequence"/>
</dbReference>
<name>A0A8S1D6E8_9INSE</name>
<evidence type="ECO:0000313" key="9">
    <source>
        <dbReference type="Proteomes" id="UP000494165"/>
    </source>
</evidence>
<proteinExistence type="inferred from homology"/>
<evidence type="ECO:0000256" key="1">
    <source>
        <dbReference type="ARBA" id="ARBA00022618"/>
    </source>
</evidence>
<dbReference type="Gene3D" id="1.10.472.10">
    <property type="entry name" value="Cyclin-like"/>
    <property type="match status" value="2"/>
</dbReference>
<dbReference type="InterPro" id="IPR013763">
    <property type="entry name" value="Cyclin-like_dom"/>
</dbReference>
<feature type="domain" description="Cyclin-like" evidence="6">
    <location>
        <begin position="339"/>
        <end position="425"/>
    </location>
</feature>
<evidence type="ECO:0000313" key="8">
    <source>
        <dbReference type="EMBL" id="CAB3373447.1"/>
    </source>
</evidence>
<dbReference type="FunFam" id="1.10.472.10:FF:000001">
    <property type="entry name" value="G2/mitotic-specific cyclin"/>
    <property type="match status" value="1"/>
</dbReference>
<accession>A0A8S1D6E8</accession>
<evidence type="ECO:0000256" key="5">
    <source>
        <dbReference type="SAM" id="MobiDB-lite"/>
    </source>
</evidence>
<organism evidence="8 9">
    <name type="scientific">Cloeon dipterum</name>
    <dbReference type="NCBI Taxonomy" id="197152"/>
    <lineage>
        <taxon>Eukaryota</taxon>
        <taxon>Metazoa</taxon>
        <taxon>Ecdysozoa</taxon>
        <taxon>Arthropoda</taxon>
        <taxon>Hexapoda</taxon>
        <taxon>Insecta</taxon>
        <taxon>Pterygota</taxon>
        <taxon>Palaeoptera</taxon>
        <taxon>Ephemeroptera</taxon>
        <taxon>Pisciforma</taxon>
        <taxon>Baetidae</taxon>
        <taxon>Cloeon</taxon>
    </lineage>
</organism>
<dbReference type="OrthoDB" id="5590282at2759"/>
<evidence type="ECO:0000256" key="3">
    <source>
        <dbReference type="ARBA" id="ARBA00023306"/>
    </source>
</evidence>
<feature type="region of interest" description="Disordered" evidence="5">
    <location>
        <begin position="1"/>
        <end position="67"/>
    </location>
</feature>
<comment type="similarity">
    <text evidence="4">Belongs to the cyclin family.</text>
</comment>
<evidence type="ECO:0000256" key="2">
    <source>
        <dbReference type="ARBA" id="ARBA00023127"/>
    </source>
</evidence>
<dbReference type="EMBL" id="CADEPI010000085">
    <property type="protein sequence ID" value="CAB3373447.1"/>
    <property type="molecule type" value="Genomic_DNA"/>
</dbReference>
<sequence length="481" mass="54236">MSSTNFSIFQDTENRDAIRKGRNQKPKAADQKRLPLSMANENTSLRVQQPRGAKQQRPGLKTNDENTVASKKNISPCAKVWAACKEERTKKEVCEPLNILKQLDQNISKDVTKSKIDSGSDARRLVAEAARIEERKVEEVAVIAKEIKVVHLEDVILEFEAPEFIDTSTSKSDSIIGSPMSVDRSILNLDGKTEQQLAEEQFYQVTEYQQDIYDYMIKAQEKFRPKAGYMRKQPDITFTMRTILVDWLVEVADEYNLHSETLFLAVSYIDRFLSYMSVVRGKLQLVGTAAMFIASKFEEIYPPDVSEFVYITDDTYTKKQVLRMEHLILKVLGFEMANPTILRFATKFNLAANSSESICHLTQYLCELSLLDGEKYMNFLPSEMAAAATALARHTLGSEAWPKALQDLTGFSLAQLGSCLDPLTITFADAASYPQQAVREKFKLAKWNCVGLLIPLEPTLVSLLPKPAAEITPKKECAKNQ</sequence>
<keyword evidence="3" id="KW-0131">Cell cycle</keyword>
<dbReference type="PANTHER" id="PTHR10177">
    <property type="entry name" value="CYCLINS"/>
    <property type="match status" value="1"/>
</dbReference>
<dbReference type="Pfam" id="PF00134">
    <property type="entry name" value="Cyclin_N"/>
    <property type="match status" value="1"/>
</dbReference>
<keyword evidence="1" id="KW-0132">Cell division</keyword>
<dbReference type="InterPro" id="IPR046965">
    <property type="entry name" value="Cyclin_A/B-like"/>
</dbReference>
<feature type="compositionally biased region" description="Polar residues" evidence="5">
    <location>
        <begin position="1"/>
        <end position="11"/>
    </location>
</feature>
<comment type="caution">
    <text evidence="8">The sequence shown here is derived from an EMBL/GenBank/DDBJ whole genome shotgun (WGS) entry which is preliminary data.</text>
</comment>
<dbReference type="Pfam" id="PF02984">
    <property type="entry name" value="Cyclin_C"/>
    <property type="match status" value="1"/>
</dbReference>
<dbReference type="CDD" id="cd20504">
    <property type="entry name" value="CYCLIN_CCNA_rpt1"/>
    <property type="match status" value="1"/>
</dbReference>
<dbReference type="GO" id="GO:0051301">
    <property type="term" value="P:cell division"/>
    <property type="evidence" value="ECO:0007669"/>
    <property type="project" value="UniProtKB-KW"/>
</dbReference>
<feature type="domain" description="Cyclin-like" evidence="6">
    <location>
        <begin position="246"/>
        <end position="330"/>
    </location>
</feature>
<protein>
    <recommendedName>
        <fullName evidence="10">Cyclin N-terminal domain-containing protein</fullName>
    </recommendedName>
</protein>
<dbReference type="InterPro" id="IPR048258">
    <property type="entry name" value="Cyclins_cyclin-box"/>
</dbReference>
<gene>
    <name evidence="8" type="ORF">CLODIP_2_CD15617</name>
</gene>
<reference evidence="8 9" key="1">
    <citation type="submission" date="2020-04" db="EMBL/GenBank/DDBJ databases">
        <authorList>
            <person name="Alioto T."/>
            <person name="Alioto T."/>
            <person name="Gomez Garrido J."/>
        </authorList>
    </citation>
    <scope>NUCLEOTIDE SEQUENCE [LARGE SCALE GENOMIC DNA]</scope>
</reference>
<evidence type="ECO:0000259" key="7">
    <source>
        <dbReference type="SMART" id="SM01332"/>
    </source>
</evidence>
<evidence type="ECO:0000259" key="6">
    <source>
        <dbReference type="SMART" id="SM00385"/>
    </source>
</evidence>
<dbReference type="AlphaFoldDB" id="A0A8S1D6E8"/>
<dbReference type="InterPro" id="IPR039361">
    <property type="entry name" value="Cyclin"/>
</dbReference>
<dbReference type="SMART" id="SM00385">
    <property type="entry name" value="CYCLIN"/>
    <property type="match status" value="2"/>
</dbReference>
<keyword evidence="2 4" id="KW-0195">Cyclin</keyword>
<dbReference type="InterPro" id="IPR004367">
    <property type="entry name" value="Cyclin_C-dom"/>
</dbReference>
<dbReference type="SUPFAM" id="SSF47954">
    <property type="entry name" value="Cyclin-like"/>
    <property type="match status" value="2"/>
</dbReference>